<name>A0AAW1TQP3_9CUCU</name>
<gene>
    <name evidence="2" type="ORF">WA026_008255</name>
</gene>
<accession>A0AAW1TQP3</accession>
<keyword evidence="3" id="KW-1185">Reference proteome</keyword>
<evidence type="ECO:0000313" key="2">
    <source>
        <dbReference type="EMBL" id="KAK9870684.1"/>
    </source>
</evidence>
<dbReference type="Proteomes" id="UP001431783">
    <property type="component" value="Unassembled WGS sequence"/>
</dbReference>
<organism evidence="2 3">
    <name type="scientific">Henosepilachna vigintioctopunctata</name>
    <dbReference type="NCBI Taxonomy" id="420089"/>
    <lineage>
        <taxon>Eukaryota</taxon>
        <taxon>Metazoa</taxon>
        <taxon>Ecdysozoa</taxon>
        <taxon>Arthropoda</taxon>
        <taxon>Hexapoda</taxon>
        <taxon>Insecta</taxon>
        <taxon>Pterygota</taxon>
        <taxon>Neoptera</taxon>
        <taxon>Endopterygota</taxon>
        <taxon>Coleoptera</taxon>
        <taxon>Polyphaga</taxon>
        <taxon>Cucujiformia</taxon>
        <taxon>Coccinelloidea</taxon>
        <taxon>Coccinellidae</taxon>
        <taxon>Epilachninae</taxon>
        <taxon>Epilachnini</taxon>
        <taxon>Henosepilachna</taxon>
    </lineage>
</organism>
<evidence type="ECO:0000256" key="1">
    <source>
        <dbReference type="SAM" id="MobiDB-lite"/>
    </source>
</evidence>
<dbReference type="AlphaFoldDB" id="A0AAW1TQP3"/>
<protein>
    <submittedName>
        <fullName evidence="2">Uncharacterized protein</fullName>
    </submittedName>
</protein>
<reference evidence="2 3" key="1">
    <citation type="submission" date="2023-03" db="EMBL/GenBank/DDBJ databases">
        <title>Genome insight into feeding habits of ladybird beetles.</title>
        <authorList>
            <person name="Li H.-S."/>
            <person name="Huang Y.-H."/>
            <person name="Pang H."/>
        </authorList>
    </citation>
    <scope>NUCLEOTIDE SEQUENCE [LARGE SCALE GENOMIC DNA]</scope>
    <source>
        <strain evidence="2">SYSU_2023b</strain>
        <tissue evidence="2">Whole body</tissue>
    </source>
</reference>
<proteinExistence type="predicted"/>
<comment type="caution">
    <text evidence="2">The sequence shown here is derived from an EMBL/GenBank/DDBJ whole genome shotgun (WGS) entry which is preliminary data.</text>
</comment>
<dbReference type="EMBL" id="JARQZJ010000003">
    <property type="protein sequence ID" value="KAK9870684.1"/>
    <property type="molecule type" value="Genomic_DNA"/>
</dbReference>
<sequence>MNVSAASLRQSSRGGIHPYIDHEGLKRNNKTVNRRGVMCPQATGGGPPCDMANLRGGLPDKERLSVPWIFCTPISLIGFE</sequence>
<feature type="region of interest" description="Disordered" evidence="1">
    <location>
        <begin position="1"/>
        <end position="27"/>
    </location>
</feature>
<feature type="compositionally biased region" description="Polar residues" evidence="1">
    <location>
        <begin position="1"/>
        <end position="13"/>
    </location>
</feature>
<evidence type="ECO:0000313" key="3">
    <source>
        <dbReference type="Proteomes" id="UP001431783"/>
    </source>
</evidence>